<dbReference type="Pfam" id="PF00891">
    <property type="entry name" value="Methyltransf_2"/>
    <property type="match status" value="1"/>
</dbReference>
<keyword evidence="2 6" id="KW-0808">Transferase</keyword>
<reference evidence="6 7" key="1">
    <citation type="submission" date="2016-10" db="EMBL/GenBank/DDBJ databases">
        <title>Proteomics and genomics reveal pathogen-plant mechanisms compatible with a hemibiotrophic lifestyle of Diplodia corticola.</title>
        <authorList>
            <person name="Fernandes I."/>
            <person name="De Jonge R."/>
            <person name="Van De Peer Y."/>
            <person name="Devreese B."/>
            <person name="Alves A."/>
            <person name="Esteves A.C."/>
        </authorList>
    </citation>
    <scope>NUCLEOTIDE SEQUENCE [LARGE SCALE GENOMIC DNA]</scope>
    <source>
        <strain evidence="6 7">CBS 112549</strain>
    </source>
</reference>
<dbReference type="STRING" id="236234.A0A1J9RU37"/>
<evidence type="ECO:0000256" key="1">
    <source>
        <dbReference type="ARBA" id="ARBA00022603"/>
    </source>
</evidence>
<dbReference type="SUPFAM" id="SSF53335">
    <property type="entry name" value="S-adenosyl-L-methionine-dependent methyltransferases"/>
    <property type="match status" value="1"/>
</dbReference>
<evidence type="ECO:0000259" key="5">
    <source>
        <dbReference type="Pfam" id="PF08100"/>
    </source>
</evidence>
<dbReference type="GO" id="GO:0008171">
    <property type="term" value="F:O-methyltransferase activity"/>
    <property type="evidence" value="ECO:0007669"/>
    <property type="project" value="InterPro"/>
</dbReference>
<accession>A0A1J9RU37</accession>
<dbReference type="InterPro" id="IPR036388">
    <property type="entry name" value="WH-like_DNA-bd_sf"/>
</dbReference>
<evidence type="ECO:0000259" key="4">
    <source>
        <dbReference type="Pfam" id="PF00891"/>
    </source>
</evidence>
<evidence type="ECO:0000256" key="3">
    <source>
        <dbReference type="ARBA" id="ARBA00022691"/>
    </source>
</evidence>
<dbReference type="GO" id="GO:0046983">
    <property type="term" value="F:protein dimerization activity"/>
    <property type="evidence" value="ECO:0007669"/>
    <property type="project" value="InterPro"/>
</dbReference>
<gene>
    <name evidence="6" type="ORF">BKCO1_5300022</name>
</gene>
<comment type="caution">
    <text evidence="6">The sequence shown here is derived from an EMBL/GenBank/DDBJ whole genome shotgun (WGS) entry which is preliminary data.</text>
</comment>
<dbReference type="InterPro" id="IPR036390">
    <property type="entry name" value="WH_DNA-bd_sf"/>
</dbReference>
<dbReference type="PROSITE" id="PS51683">
    <property type="entry name" value="SAM_OMT_II"/>
    <property type="match status" value="1"/>
</dbReference>
<dbReference type="InterPro" id="IPR016461">
    <property type="entry name" value="COMT-like"/>
</dbReference>
<dbReference type="RefSeq" id="XP_020127281.1">
    <property type="nucleotide sequence ID" value="XM_020277128.1"/>
</dbReference>
<organism evidence="6 7">
    <name type="scientific">Diplodia corticola</name>
    <dbReference type="NCBI Taxonomy" id="236234"/>
    <lineage>
        <taxon>Eukaryota</taxon>
        <taxon>Fungi</taxon>
        <taxon>Dikarya</taxon>
        <taxon>Ascomycota</taxon>
        <taxon>Pezizomycotina</taxon>
        <taxon>Dothideomycetes</taxon>
        <taxon>Dothideomycetes incertae sedis</taxon>
        <taxon>Botryosphaeriales</taxon>
        <taxon>Botryosphaeriaceae</taxon>
        <taxon>Diplodia</taxon>
    </lineage>
</organism>
<protein>
    <submittedName>
        <fullName evidence="6">O-methyltransferase</fullName>
    </submittedName>
</protein>
<dbReference type="OrthoDB" id="1606438at2759"/>
<keyword evidence="7" id="KW-1185">Reference proteome</keyword>
<sequence>MAVDSALLELQAALTKACEALEGPLNQERLECLQDVNKLPNKQSSLIASQTVDLLDRAQRLVQSPVSLLAEHYLAYYDTKCLWAAVSNDIADHLKDGPRTVEQLAALSSLQPLRLRQILRVLHNNGIFAHDAATDTYSNNSASTLLTKDHWTQWHTWADLYGNEFYDMARGIPAAIRSGETRSSAQIEYDTTKSIFVYFAEKGLVSKLHRTLGSGAVAQAPGMIADYDWAELGAATVLDVGAGGGDFLASLLRAYPAMSGAVLELQSVVDLVRPFFTAPDGKFKDLAGRVEEFHVGDFTKEVPAYKVYTMKWCLHDWKDEDVVRILANVRRAIVEAPESRLVVIESVLQDGRSGRIARYGDITMMVGANGQERTREDWERLAKLSGWKIKSVSPLRNAWPAAIDLRPV</sequence>
<dbReference type="GO" id="GO:0032259">
    <property type="term" value="P:methylation"/>
    <property type="evidence" value="ECO:0007669"/>
    <property type="project" value="UniProtKB-KW"/>
</dbReference>
<keyword evidence="3" id="KW-0949">S-adenosyl-L-methionine</keyword>
<dbReference type="Pfam" id="PF08100">
    <property type="entry name" value="Dimerisation"/>
    <property type="match status" value="1"/>
</dbReference>
<dbReference type="GeneID" id="31017389"/>
<keyword evidence="1 6" id="KW-0489">Methyltransferase</keyword>
<dbReference type="Proteomes" id="UP000183809">
    <property type="component" value="Unassembled WGS sequence"/>
</dbReference>
<feature type="domain" description="O-methyltransferase dimerisation" evidence="5">
    <location>
        <begin position="71"/>
        <end position="148"/>
    </location>
</feature>
<dbReference type="Gene3D" id="3.40.50.150">
    <property type="entry name" value="Vaccinia Virus protein VP39"/>
    <property type="match status" value="1"/>
</dbReference>
<dbReference type="Gene3D" id="1.10.10.10">
    <property type="entry name" value="Winged helix-like DNA-binding domain superfamily/Winged helix DNA-binding domain"/>
    <property type="match status" value="1"/>
</dbReference>
<dbReference type="PANTHER" id="PTHR43712:SF2">
    <property type="entry name" value="O-METHYLTRANSFERASE CICE"/>
    <property type="match status" value="1"/>
</dbReference>
<dbReference type="InterPro" id="IPR012967">
    <property type="entry name" value="COMT_dimerisation"/>
</dbReference>
<dbReference type="AlphaFoldDB" id="A0A1J9RU37"/>
<dbReference type="InterPro" id="IPR001077">
    <property type="entry name" value="COMT_C"/>
</dbReference>
<evidence type="ECO:0000313" key="6">
    <source>
        <dbReference type="EMBL" id="OJD31021.1"/>
    </source>
</evidence>
<feature type="domain" description="O-methyltransferase C-terminal" evidence="4">
    <location>
        <begin position="233"/>
        <end position="387"/>
    </location>
</feature>
<evidence type="ECO:0000256" key="2">
    <source>
        <dbReference type="ARBA" id="ARBA00022679"/>
    </source>
</evidence>
<proteinExistence type="predicted"/>
<dbReference type="SUPFAM" id="SSF46785">
    <property type="entry name" value="Winged helix' DNA-binding domain"/>
    <property type="match status" value="1"/>
</dbReference>
<dbReference type="EMBL" id="MNUE01000053">
    <property type="protein sequence ID" value="OJD31021.1"/>
    <property type="molecule type" value="Genomic_DNA"/>
</dbReference>
<dbReference type="PANTHER" id="PTHR43712">
    <property type="entry name" value="PUTATIVE (AFU_ORTHOLOGUE AFUA_4G14580)-RELATED"/>
    <property type="match status" value="1"/>
</dbReference>
<dbReference type="InterPro" id="IPR029063">
    <property type="entry name" value="SAM-dependent_MTases_sf"/>
</dbReference>
<name>A0A1J9RU37_9PEZI</name>
<evidence type="ECO:0000313" key="7">
    <source>
        <dbReference type="Proteomes" id="UP000183809"/>
    </source>
</evidence>